<protein>
    <submittedName>
        <fullName evidence="1">Uncharacterized protein</fullName>
    </submittedName>
</protein>
<dbReference type="Proteomes" id="UP000037069">
    <property type="component" value="Unassembled WGS sequence"/>
</dbReference>
<comment type="caution">
    <text evidence="1">The sequence shown here is derived from an EMBL/GenBank/DDBJ whole genome shotgun (WGS) entry which is preliminary data.</text>
</comment>
<sequence>MLIVVGNKTTSINTITINDINNDSAVNQRPNANIVNKTFNYQKKLAEIYDSGSKFVTKLHTFSNFSRSDVYCIRKFVEDLVLNPVINFIEESQMNNCTETPLSSVLCDRTLLISTITQYLDLNGCEVSLSDCAELEKQICTIFKTEELNYLRNKKSEEANFECEATEYYAVLVQTLRSDKITADDFDLYWRKCAPLRFKQIAEAKTTTDILNLWPEYTKPSAFQFSQKPSPSFGTSTNSSLLNILLPPLQMEKKLERDTLLQTLKKALLY</sequence>
<accession>A0A0L0BSS5</accession>
<keyword evidence="2" id="KW-1185">Reference proteome</keyword>
<reference evidence="1 2" key="1">
    <citation type="journal article" date="2015" name="Nat. Commun.">
        <title>Lucilia cuprina genome unlocks parasitic fly biology to underpin future interventions.</title>
        <authorList>
            <person name="Anstead C.A."/>
            <person name="Korhonen P.K."/>
            <person name="Young N.D."/>
            <person name="Hall R.S."/>
            <person name="Jex A.R."/>
            <person name="Murali S.C."/>
            <person name="Hughes D.S."/>
            <person name="Lee S.F."/>
            <person name="Perry T."/>
            <person name="Stroehlein A.J."/>
            <person name="Ansell B.R."/>
            <person name="Breugelmans B."/>
            <person name="Hofmann A."/>
            <person name="Qu J."/>
            <person name="Dugan S."/>
            <person name="Lee S.L."/>
            <person name="Chao H."/>
            <person name="Dinh H."/>
            <person name="Han Y."/>
            <person name="Doddapaneni H.V."/>
            <person name="Worley K.C."/>
            <person name="Muzny D.M."/>
            <person name="Ioannidis P."/>
            <person name="Waterhouse R.M."/>
            <person name="Zdobnov E.M."/>
            <person name="James P.J."/>
            <person name="Bagnall N.H."/>
            <person name="Kotze A.C."/>
            <person name="Gibbs R.A."/>
            <person name="Richards S."/>
            <person name="Batterham P."/>
            <person name="Gasser R.B."/>
        </authorList>
    </citation>
    <scope>NUCLEOTIDE SEQUENCE [LARGE SCALE GENOMIC DNA]</scope>
    <source>
        <strain evidence="1 2">LS</strain>
        <tissue evidence="1">Full body</tissue>
    </source>
</reference>
<proteinExistence type="predicted"/>
<evidence type="ECO:0000313" key="2">
    <source>
        <dbReference type="Proteomes" id="UP000037069"/>
    </source>
</evidence>
<dbReference type="OrthoDB" id="3598281at2759"/>
<gene>
    <name evidence="1" type="ORF">FF38_01757</name>
</gene>
<evidence type="ECO:0000313" key="1">
    <source>
        <dbReference type="EMBL" id="KNC23130.1"/>
    </source>
</evidence>
<dbReference type="EMBL" id="JRES01001412">
    <property type="protein sequence ID" value="KNC23130.1"/>
    <property type="molecule type" value="Genomic_DNA"/>
</dbReference>
<name>A0A0L0BSS5_LUCCU</name>
<dbReference type="AlphaFoldDB" id="A0A0L0BSS5"/>
<organism evidence="1 2">
    <name type="scientific">Lucilia cuprina</name>
    <name type="common">Green bottle fly</name>
    <name type="synonym">Australian sheep blowfly</name>
    <dbReference type="NCBI Taxonomy" id="7375"/>
    <lineage>
        <taxon>Eukaryota</taxon>
        <taxon>Metazoa</taxon>
        <taxon>Ecdysozoa</taxon>
        <taxon>Arthropoda</taxon>
        <taxon>Hexapoda</taxon>
        <taxon>Insecta</taxon>
        <taxon>Pterygota</taxon>
        <taxon>Neoptera</taxon>
        <taxon>Endopterygota</taxon>
        <taxon>Diptera</taxon>
        <taxon>Brachycera</taxon>
        <taxon>Muscomorpha</taxon>
        <taxon>Oestroidea</taxon>
        <taxon>Calliphoridae</taxon>
        <taxon>Luciliinae</taxon>
        <taxon>Lucilia</taxon>
    </lineage>
</organism>